<evidence type="ECO:0000313" key="5">
    <source>
        <dbReference type="EMBL" id="MFD2309490.1"/>
    </source>
</evidence>
<comment type="caution">
    <text evidence="5">The sequence shown here is derived from an EMBL/GenBank/DDBJ whole genome shotgun (WGS) entry which is preliminary data.</text>
</comment>
<dbReference type="Pfam" id="PF09375">
    <property type="entry name" value="Peptidase_M75"/>
    <property type="match status" value="1"/>
</dbReference>
<proteinExistence type="predicted"/>
<dbReference type="InterPro" id="IPR038352">
    <property type="entry name" value="Imelysin_sf"/>
</dbReference>
<keyword evidence="6" id="KW-1185">Reference proteome</keyword>
<reference evidence="6" key="1">
    <citation type="journal article" date="2019" name="Int. J. Syst. Evol. Microbiol.">
        <title>The Global Catalogue of Microorganisms (GCM) 10K type strain sequencing project: providing services to taxonomists for standard genome sequencing and annotation.</title>
        <authorList>
            <consortium name="The Broad Institute Genomics Platform"/>
            <consortium name="The Broad Institute Genome Sequencing Center for Infectious Disease"/>
            <person name="Wu L."/>
            <person name="Ma J."/>
        </authorList>
    </citation>
    <scope>NUCLEOTIDE SEQUENCE [LARGE SCALE GENOMIC DNA]</scope>
    <source>
        <strain evidence="6">KCTC 12848</strain>
    </source>
</reference>
<sequence>MNGNSKWRGGPRLWRMALVAMLLTFGACEAKKTEQPAAEKPQPAPEVIDEEAAEALSRSVWQTGEAQLADVRAAVEGLNRAVATLLERPSDDHLEAAKLAWLDAHREFAAALPYIQLGFAPAEIREQGRKLVLALDSWPAQPGYLDTVPGYSDSGIVNDTAIELTLTNLRHQHRLTANEEASTGFHAMEVMLWGPTGERTAEEFVAVDEGEKPEALAVNRRRQLTGLIGEAMNEDANDLAQRWPYSANDLSRHFLALAPVERLQQVRATHTRVVDEELLRRLPESSESDVESGRAADSKQALLAILRTLQASWLPAEGTGLAELLLDRHQVGALAQSFAELEELLMKMEDPMELAALDQLSRARELLEQIAGLMAGTTRVPATEEEVTPVSLPGGN</sequence>
<dbReference type="EMBL" id="JBHUJD010000003">
    <property type="protein sequence ID" value="MFD2309490.1"/>
    <property type="molecule type" value="Genomic_DNA"/>
</dbReference>
<dbReference type="Gene3D" id="1.20.1420.20">
    <property type="entry name" value="M75 peptidase, HXXE motif"/>
    <property type="match status" value="1"/>
</dbReference>
<name>A0ABW5EC02_9GAMM</name>
<evidence type="ECO:0000256" key="1">
    <source>
        <dbReference type="ARBA" id="ARBA00004196"/>
    </source>
</evidence>
<feature type="signal peptide" evidence="3">
    <location>
        <begin position="1"/>
        <end position="30"/>
    </location>
</feature>
<protein>
    <submittedName>
        <fullName evidence="5">Imelysin family protein</fullName>
    </submittedName>
</protein>
<gene>
    <name evidence="5" type="ORF">ACFSKX_03585</name>
</gene>
<evidence type="ECO:0000313" key="6">
    <source>
        <dbReference type="Proteomes" id="UP001597425"/>
    </source>
</evidence>
<feature type="domain" description="Imelysin-like" evidence="4">
    <location>
        <begin position="66"/>
        <end position="374"/>
    </location>
</feature>
<dbReference type="InterPro" id="IPR018976">
    <property type="entry name" value="Imelysin-like"/>
</dbReference>
<evidence type="ECO:0000256" key="3">
    <source>
        <dbReference type="SAM" id="SignalP"/>
    </source>
</evidence>
<accession>A0ABW5EC02</accession>
<organism evidence="5 6">
    <name type="scientific">Microbulbifer halophilus</name>
    <dbReference type="NCBI Taxonomy" id="453963"/>
    <lineage>
        <taxon>Bacteria</taxon>
        <taxon>Pseudomonadati</taxon>
        <taxon>Pseudomonadota</taxon>
        <taxon>Gammaproteobacteria</taxon>
        <taxon>Cellvibrionales</taxon>
        <taxon>Microbulbiferaceae</taxon>
        <taxon>Microbulbifer</taxon>
    </lineage>
</organism>
<dbReference type="PROSITE" id="PS51257">
    <property type="entry name" value="PROKAR_LIPOPROTEIN"/>
    <property type="match status" value="1"/>
</dbReference>
<comment type="subcellular location">
    <subcellularLocation>
        <location evidence="1">Cell envelope</location>
    </subcellularLocation>
</comment>
<dbReference type="Proteomes" id="UP001597425">
    <property type="component" value="Unassembled WGS sequence"/>
</dbReference>
<feature type="chain" id="PRO_5045733392" evidence="3">
    <location>
        <begin position="31"/>
        <end position="396"/>
    </location>
</feature>
<keyword evidence="2 3" id="KW-0732">Signal</keyword>
<evidence type="ECO:0000256" key="2">
    <source>
        <dbReference type="ARBA" id="ARBA00022729"/>
    </source>
</evidence>
<evidence type="ECO:0000259" key="4">
    <source>
        <dbReference type="Pfam" id="PF09375"/>
    </source>
</evidence>
<dbReference type="RefSeq" id="WP_265721739.1">
    <property type="nucleotide sequence ID" value="NZ_JAPIVK010000014.1"/>
</dbReference>